<dbReference type="STRING" id="768700.MSU_0750"/>
<evidence type="ECO:0000256" key="1">
    <source>
        <dbReference type="SAM" id="MobiDB-lite"/>
    </source>
</evidence>
<dbReference type="AlphaFoldDB" id="F0QS05"/>
<feature type="compositionally biased region" description="Polar residues" evidence="1">
    <location>
        <begin position="64"/>
        <end position="82"/>
    </location>
</feature>
<dbReference type="EMBL" id="CP002525">
    <property type="protein sequence ID" value="ADX98275.1"/>
    <property type="molecule type" value="Genomic_DNA"/>
</dbReference>
<evidence type="ECO:0000313" key="2">
    <source>
        <dbReference type="EMBL" id="ADX98275.1"/>
    </source>
</evidence>
<dbReference type="KEGG" id="mss:MSU_0750"/>
<accession>F0QS05</accession>
<protein>
    <submittedName>
        <fullName evidence="2">Uncharacterized protein</fullName>
    </submittedName>
</protein>
<name>F0QS05_MYCSL</name>
<keyword evidence="3" id="KW-1185">Reference proteome</keyword>
<gene>
    <name evidence="2" type="ordered locus">MSU_0750</name>
</gene>
<reference evidence="2 3" key="1">
    <citation type="journal article" date="2011" name="J. Bacteriol.">
        <title>Complete genome sequences of two hemotropic Mycoplasmas, Mycoplasma haemofelis strain Ohio2 and Mycoplasma suis strain Illinois.</title>
        <authorList>
            <person name="Messick J.B."/>
            <person name="Santos A.P."/>
            <person name="Guimaraes A.M."/>
        </authorList>
    </citation>
    <scope>NUCLEOTIDE SEQUENCE [LARGE SCALE GENOMIC DNA]</scope>
    <source>
        <strain evidence="2 3">Illinois</strain>
    </source>
</reference>
<evidence type="ECO:0000313" key="3">
    <source>
        <dbReference type="Proteomes" id="UP000007484"/>
    </source>
</evidence>
<proteinExistence type="predicted"/>
<organism evidence="2 3">
    <name type="scientific">Mycoplasma suis (strain Illinois)</name>
    <dbReference type="NCBI Taxonomy" id="768700"/>
    <lineage>
        <taxon>Bacteria</taxon>
        <taxon>Bacillati</taxon>
        <taxon>Mycoplasmatota</taxon>
        <taxon>Mollicutes</taxon>
        <taxon>Mycoplasmataceae</taxon>
        <taxon>Mycoplasma</taxon>
    </lineage>
</organism>
<dbReference type="HOGENOM" id="CLU_1609021_0_0_14"/>
<sequence length="165" mass="18333">MALGAKNLSSLTKGFWSLLVLGAGGGGSGYGISTDFSAENVEKTINKVTEIVSRNDDKPKENNLGGTQQLMSTPSSLSLETQLENKEEKSQNSSVTENKSLKDSHEQTLLEGLKESNDSHYTTLQQEIQQSEEKKFEPNYEVGNMRCIDSVYEGIWSRFCSRIYH</sequence>
<feature type="region of interest" description="Disordered" evidence="1">
    <location>
        <begin position="53"/>
        <end position="105"/>
    </location>
</feature>
<dbReference type="RefSeq" id="WP_013610112.1">
    <property type="nucleotide sequence ID" value="NC_015155.1"/>
</dbReference>
<dbReference type="Proteomes" id="UP000007484">
    <property type="component" value="Chromosome"/>
</dbReference>